<evidence type="ECO:0000256" key="1">
    <source>
        <dbReference type="ARBA" id="ARBA00022670"/>
    </source>
</evidence>
<keyword evidence="7" id="KW-0695">RNA-directed DNA polymerase</keyword>
<dbReference type="InterPro" id="IPR053134">
    <property type="entry name" value="RNA-dir_DNA_polymerase"/>
</dbReference>
<proteinExistence type="predicted"/>
<sequence>MVTHEGVTCNQEGMLLVKMIGLSVMPFRARMSERHLTHLSQFSPYYVVLNCNTKSVTLDIPRREKLEWEWVYKPKQAKIISSIRASKLVEQGCLAYLAHIRDVEVESPSIESIHVVSDRREVFPNELHCMPTDRDIDFCIDLEPGTRRISIPPYRMALSELRELKAQIQELPDKGFISPNASPWDGLVLFLKKNDGSMRMCIDYRQLIRVTIRNKYPLPRIDDLFDQLQGASVFSKVDLRSCYHQLKIRPEDMPKTAFRTRYGHYEFLFMSFGLTNAPENFHKFDEWGVQAIS</sequence>
<dbReference type="GO" id="GO:0008233">
    <property type="term" value="F:peptidase activity"/>
    <property type="evidence" value="ECO:0007669"/>
    <property type="project" value="UniProtKB-KW"/>
</dbReference>
<dbReference type="PANTHER" id="PTHR24559">
    <property type="entry name" value="TRANSPOSON TY3-I GAG-POL POLYPROTEIN"/>
    <property type="match status" value="1"/>
</dbReference>
<dbReference type="InterPro" id="IPR043502">
    <property type="entry name" value="DNA/RNA_pol_sf"/>
</dbReference>
<keyword evidence="6" id="KW-0378">Hydrolase</keyword>
<dbReference type="InterPro" id="IPR043128">
    <property type="entry name" value="Rev_trsase/Diguanyl_cyclase"/>
</dbReference>
<evidence type="ECO:0000256" key="4">
    <source>
        <dbReference type="ARBA" id="ARBA00022722"/>
    </source>
</evidence>
<evidence type="ECO:0000256" key="7">
    <source>
        <dbReference type="ARBA" id="ARBA00022918"/>
    </source>
</evidence>
<keyword evidence="3" id="KW-0548">Nucleotidyltransferase</keyword>
<reference evidence="9" key="1">
    <citation type="submission" date="2023-08" db="EMBL/GenBank/DDBJ databases">
        <title>A de novo genome assembly of Solanum verrucosum Schlechtendal, a Mexican diploid species geographically isolated from the other diploid A-genome species in potato relatives.</title>
        <authorList>
            <person name="Hosaka K."/>
        </authorList>
    </citation>
    <scope>NUCLEOTIDE SEQUENCE</scope>
    <source>
        <tissue evidence="9">Young leaves</tissue>
    </source>
</reference>
<dbReference type="GO" id="GO:0003964">
    <property type="term" value="F:RNA-directed DNA polymerase activity"/>
    <property type="evidence" value="ECO:0007669"/>
    <property type="project" value="UniProtKB-KW"/>
</dbReference>
<evidence type="ECO:0000256" key="6">
    <source>
        <dbReference type="ARBA" id="ARBA00022801"/>
    </source>
</evidence>
<keyword evidence="5" id="KW-0255">Endonuclease</keyword>
<gene>
    <name evidence="9" type="ORF">MTR67_038846</name>
</gene>
<name>A0AAF0UH74_SOLVR</name>
<organism evidence="9 10">
    <name type="scientific">Solanum verrucosum</name>
    <dbReference type="NCBI Taxonomy" id="315347"/>
    <lineage>
        <taxon>Eukaryota</taxon>
        <taxon>Viridiplantae</taxon>
        <taxon>Streptophyta</taxon>
        <taxon>Embryophyta</taxon>
        <taxon>Tracheophyta</taxon>
        <taxon>Spermatophyta</taxon>
        <taxon>Magnoliopsida</taxon>
        <taxon>eudicotyledons</taxon>
        <taxon>Gunneridae</taxon>
        <taxon>Pentapetalae</taxon>
        <taxon>asterids</taxon>
        <taxon>lamiids</taxon>
        <taxon>Solanales</taxon>
        <taxon>Solanaceae</taxon>
        <taxon>Solanoideae</taxon>
        <taxon>Solaneae</taxon>
        <taxon>Solanum</taxon>
    </lineage>
</organism>
<keyword evidence="10" id="KW-1185">Reference proteome</keyword>
<evidence type="ECO:0000313" key="9">
    <source>
        <dbReference type="EMBL" id="WMV45461.1"/>
    </source>
</evidence>
<dbReference type="AlphaFoldDB" id="A0AAF0UH74"/>
<dbReference type="CDD" id="cd01647">
    <property type="entry name" value="RT_LTR"/>
    <property type="match status" value="1"/>
</dbReference>
<protein>
    <recommendedName>
        <fullName evidence="8">Reverse transcriptase domain-containing protein</fullName>
    </recommendedName>
</protein>
<accession>A0AAF0UH74</accession>
<keyword evidence="2" id="KW-0808">Transferase</keyword>
<dbReference type="SUPFAM" id="SSF56672">
    <property type="entry name" value="DNA/RNA polymerases"/>
    <property type="match status" value="1"/>
</dbReference>
<dbReference type="GO" id="GO:0006508">
    <property type="term" value="P:proteolysis"/>
    <property type="evidence" value="ECO:0007669"/>
    <property type="project" value="UniProtKB-KW"/>
</dbReference>
<dbReference type="EMBL" id="CP133620">
    <property type="protein sequence ID" value="WMV45461.1"/>
    <property type="molecule type" value="Genomic_DNA"/>
</dbReference>
<evidence type="ECO:0000256" key="2">
    <source>
        <dbReference type="ARBA" id="ARBA00022679"/>
    </source>
</evidence>
<dbReference type="Proteomes" id="UP001234989">
    <property type="component" value="Chromosome 9"/>
</dbReference>
<keyword evidence="1" id="KW-0645">Protease</keyword>
<dbReference type="InterPro" id="IPR000477">
    <property type="entry name" value="RT_dom"/>
</dbReference>
<dbReference type="Pfam" id="PF00078">
    <property type="entry name" value="RVT_1"/>
    <property type="match status" value="1"/>
</dbReference>
<keyword evidence="4" id="KW-0540">Nuclease</keyword>
<dbReference type="GO" id="GO:0004519">
    <property type="term" value="F:endonuclease activity"/>
    <property type="evidence" value="ECO:0007669"/>
    <property type="project" value="UniProtKB-KW"/>
</dbReference>
<evidence type="ECO:0000313" key="10">
    <source>
        <dbReference type="Proteomes" id="UP001234989"/>
    </source>
</evidence>
<evidence type="ECO:0000256" key="5">
    <source>
        <dbReference type="ARBA" id="ARBA00022759"/>
    </source>
</evidence>
<dbReference type="Gene3D" id="3.10.10.10">
    <property type="entry name" value="HIV Type 1 Reverse Transcriptase, subunit A, domain 1"/>
    <property type="match status" value="1"/>
</dbReference>
<dbReference type="PANTHER" id="PTHR24559:SF444">
    <property type="entry name" value="REVERSE TRANSCRIPTASE DOMAIN-CONTAINING PROTEIN"/>
    <property type="match status" value="1"/>
</dbReference>
<feature type="domain" description="Reverse transcriptase" evidence="8">
    <location>
        <begin position="192"/>
        <end position="284"/>
    </location>
</feature>
<evidence type="ECO:0000259" key="8">
    <source>
        <dbReference type="Pfam" id="PF00078"/>
    </source>
</evidence>
<dbReference type="FunFam" id="3.10.10.10:FF:000007">
    <property type="entry name" value="Retrovirus-related Pol polyprotein from transposon 17.6-like Protein"/>
    <property type="match status" value="1"/>
</dbReference>
<evidence type="ECO:0000256" key="3">
    <source>
        <dbReference type="ARBA" id="ARBA00022695"/>
    </source>
</evidence>
<dbReference type="Gene3D" id="3.30.70.270">
    <property type="match status" value="1"/>
</dbReference>